<dbReference type="SUPFAM" id="SSF100939">
    <property type="entry name" value="SPOC domain-like"/>
    <property type="match status" value="1"/>
</dbReference>
<evidence type="ECO:0000256" key="10">
    <source>
        <dbReference type="ARBA" id="ARBA00023204"/>
    </source>
</evidence>
<dbReference type="InterPro" id="IPR006164">
    <property type="entry name" value="DNA_bd_Ku70/Ku80"/>
</dbReference>
<dbReference type="InterPro" id="IPR036465">
    <property type="entry name" value="vWFA_dom_sf"/>
</dbReference>
<dbReference type="InterPro" id="IPR009003">
    <property type="entry name" value="Peptidase_S1_PA"/>
</dbReference>
<proteinExistence type="inferred from homology"/>
<dbReference type="Gene3D" id="2.40.290.10">
    <property type="match status" value="1"/>
</dbReference>
<dbReference type="Proteomes" id="UP000230233">
    <property type="component" value="Chromosome III"/>
</dbReference>
<comment type="caution">
    <text evidence="13">The sequence shown here is derived from an EMBL/GenBank/DDBJ whole genome shotgun (WGS) entry which is preliminary data.</text>
</comment>
<keyword evidence="4" id="KW-0227">DNA damage</keyword>
<dbReference type="STRING" id="1611254.A0A2G5UTF8"/>
<dbReference type="GO" id="GO:0042162">
    <property type="term" value="F:telomeric DNA binding"/>
    <property type="evidence" value="ECO:0007669"/>
    <property type="project" value="TreeGrafter"/>
</dbReference>
<dbReference type="Pfam" id="PF03731">
    <property type="entry name" value="Ku_N"/>
    <property type="match status" value="1"/>
</dbReference>
<feature type="domain" description="Ku" evidence="12">
    <location>
        <begin position="331"/>
        <end position="505"/>
    </location>
</feature>
<evidence type="ECO:0000256" key="3">
    <source>
        <dbReference type="ARBA" id="ARBA00022741"/>
    </source>
</evidence>
<dbReference type="Pfam" id="PF03730">
    <property type="entry name" value="Ku_C"/>
    <property type="match status" value="1"/>
</dbReference>
<dbReference type="EMBL" id="PDUG01000003">
    <property type="protein sequence ID" value="PIC42804.1"/>
    <property type="molecule type" value="Genomic_DNA"/>
</dbReference>
<dbReference type="SUPFAM" id="SSF53300">
    <property type="entry name" value="vWA-like"/>
    <property type="match status" value="1"/>
</dbReference>
<keyword evidence="6" id="KW-0347">Helicase</keyword>
<keyword evidence="14" id="KW-1185">Reference proteome</keyword>
<evidence type="ECO:0000256" key="7">
    <source>
        <dbReference type="ARBA" id="ARBA00022840"/>
    </source>
</evidence>
<dbReference type="Gene3D" id="4.10.970.10">
    <property type="entry name" value="Ku70, bridge and pillars"/>
    <property type="match status" value="1"/>
</dbReference>
<evidence type="ECO:0000256" key="11">
    <source>
        <dbReference type="ARBA" id="ARBA00023242"/>
    </source>
</evidence>
<dbReference type="GO" id="GO:0000723">
    <property type="term" value="P:telomere maintenance"/>
    <property type="evidence" value="ECO:0007669"/>
    <property type="project" value="TreeGrafter"/>
</dbReference>
<gene>
    <name evidence="13" type="primary">Cnig_chr_III.g9763</name>
    <name evidence="13" type="ORF">B9Z55_009763</name>
</gene>
<evidence type="ECO:0000313" key="13">
    <source>
        <dbReference type="EMBL" id="PIC42804.1"/>
    </source>
</evidence>
<keyword evidence="11" id="KW-0539">Nucleus</keyword>
<evidence type="ECO:0000259" key="12">
    <source>
        <dbReference type="SMART" id="SM00559"/>
    </source>
</evidence>
<dbReference type="PANTHER" id="PTHR12604">
    <property type="entry name" value="KU AUTOANTIGEN DNA HELICASE"/>
    <property type="match status" value="1"/>
</dbReference>
<keyword evidence="10" id="KW-0234">DNA repair</keyword>
<keyword evidence="3" id="KW-0547">Nucleotide-binding</keyword>
<dbReference type="FunFam" id="3.40.50.410:FF:000160">
    <property type="entry name" value="Caenorhabditis KU"/>
    <property type="match status" value="1"/>
</dbReference>
<keyword evidence="5" id="KW-0378">Hydrolase</keyword>
<dbReference type="InterPro" id="IPR005160">
    <property type="entry name" value="Ku_C"/>
</dbReference>
<dbReference type="Pfam" id="PF02735">
    <property type="entry name" value="Ku"/>
    <property type="match status" value="1"/>
</dbReference>
<organism evidence="13 14">
    <name type="scientific">Caenorhabditis nigoni</name>
    <dbReference type="NCBI Taxonomy" id="1611254"/>
    <lineage>
        <taxon>Eukaryota</taxon>
        <taxon>Metazoa</taxon>
        <taxon>Ecdysozoa</taxon>
        <taxon>Nematoda</taxon>
        <taxon>Chromadorea</taxon>
        <taxon>Rhabditida</taxon>
        <taxon>Rhabditina</taxon>
        <taxon>Rhabditomorpha</taxon>
        <taxon>Rhabditoidea</taxon>
        <taxon>Rhabditidae</taxon>
        <taxon>Peloderinae</taxon>
        <taxon>Caenorhabditis</taxon>
    </lineage>
</organism>
<evidence type="ECO:0000256" key="8">
    <source>
        <dbReference type="ARBA" id="ARBA00023125"/>
    </source>
</evidence>
<comment type="similarity">
    <text evidence="2">Belongs to the ku70 family.</text>
</comment>
<dbReference type="GO" id="GO:0006303">
    <property type="term" value="P:double-strand break repair via nonhomologous end joining"/>
    <property type="evidence" value="ECO:0007669"/>
    <property type="project" value="InterPro"/>
</dbReference>
<evidence type="ECO:0000256" key="1">
    <source>
        <dbReference type="ARBA" id="ARBA00004123"/>
    </source>
</evidence>
<evidence type="ECO:0000256" key="5">
    <source>
        <dbReference type="ARBA" id="ARBA00022801"/>
    </source>
</evidence>
<dbReference type="OrthoDB" id="3249161at2759"/>
<dbReference type="GO" id="GO:0016787">
    <property type="term" value="F:hydrolase activity"/>
    <property type="evidence" value="ECO:0007669"/>
    <property type="project" value="UniProtKB-KW"/>
</dbReference>
<dbReference type="GO" id="GO:0006310">
    <property type="term" value="P:DNA recombination"/>
    <property type="evidence" value="ECO:0007669"/>
    <property type="project" value="UniProtKB-KW"/>
</dbReference>
<dbReference type="CDD" id="cd00788">
    <property type="entry name" value="KU70"/>
    <property type="match status" value="1"/>
</dbReference>
<sequence length="812" mass="92666">MGKTRLEEDDYEGAANKRYTFFVIDGSSAMFETSKPGEESEFKTALKLILDEMVRVCCSRSLNNHIGVIVTGTKNSETEGIENSTILVPMGVLGQEEVNTIKEIIDEEGLLSAVTNITGGYHESDLSNVLNYCKRVFASCPNTRHQSVIYLTNNRNPFGRDDFWESSYFNRTKTAVKKIIGLGQRKTLGEFSVIILPEDVYKPQEKEEKKKEPWYHLDTEVFSTECDAAARIRQKITAQRSHATLTVNVGPGVTFDVSVFSVVMEAKPLDHSQKYTSDTEEKIVKTAGYVTKNAKLEVEEGVGGDYQTQGTSASVDETERTLQKCKLIQEEAVRNRRELKKSIVLGGEKIILDGEQFSFMNKLESKGVDVIGFVPMSRVDREVALSSKIIQPNDQTTLGSTNMYRALLDRCWARQQAMVAKYQSGAGQKMRIVALVPFKKDMTLIEPSNLGEDGEEMEDKKPDLLRLEQQRAQVDSSEWLHEGFMLVGLPFREELRDDFRRFEEQQTALTEESTKREVDAMKQFVKKSIRGYNPSFYENPRLLSERSALCLAATGEELIERKDTVEPYYQIPNRRQRVGAQIERIVETFALNEDRKRKIDDDGGSSDIMDFQEPWSEGAPSERVRAEWLERLVLTTTKPTEETHRCAIILDKYRAATYHHGTKHSLFEIGHVVNLYGVRDESQFKTEVTGISETYDVVILTLTTGCFETTPRSFRIPFAGLKYYQIGINKYRLPYWKYGIISYERNFFLFGTSHGEEGDSGAGVFDKDSNFIGVAISKKTFKYRDIKKKPIEEQLWMRKVQKIERKGIQRNL</sequence>
<dbReference type="GO" id="GO:0043564">
    <property type="term" value="C:Ku70:Ku80 complex"/>
    <property type="evidence" value="ECO:0007669"/>
    <property type="project" value="TreeGrafter"/>
</dbReference>
<name>A0A2G5UTF8_9PELO</name>
<dbReference type="InterPro" id="IPR027388">
    <property type="entry name" value="Ku70_bridge/pillars_dom_sf"/>
</dbReference>
<dbReference type="AlphaFoldDB" id="A0A2G5UTF8"/>
<evidence type="ECO:0000256" key="4">
    <source>
        <dbReference type="ARBA" id="ARBA00022763"/>
    </source>
</evidence>
<evidence type="ECO:0000256" key="2">
    <source>
        <dbReference type="ARBA" id="ARBA00005240"/>
    </source>
</evidence>
<dbReference type="GO" id="GO:0003690">
    <property type="term" value="F:double-stranded DNA binding"/>
    <property type="evidence" value="ECO:0007669"/>
    <property type="project" value="TreeGrafter"/>
</dbReference>
<keyword evidence="9" id="KW-0233">DNA recombination</keyword>
<dbReference type="InterPro" id="IPR016194">
    <property type="entry name" value="SPOC-like_C_dom_sf"/>
</dbReference>
<keyword evidence="7" id="KW-0067">ATP-binding</keyword>
<protein>
    <recommendedName>
        <fullName evidence="12">Ku domain-containing protein</fullName>
    </recommendedName>
</protein>
<keyword evidence="8" id="KW-0238">DNA-binding</keyword>
<evidence type="ECO:0000256" key="6">
    <source>
        <dbReference type="ARBA" id="ARBA00022806"/>
    </source>
</evidence>
<reference evidence="14" key="1">
    <citation type="submission" date="2017-10" db="EMBL/GenBank/DDBJ databases">
        <title>Rapid genome shrinkage in a self-fertile nematode reveals novel sperm competition proteins.</title>
        <authorList>
            <person name="Yin D."/>
            <person name="Schwarz E.M."/>
            <person name="Thomas C.G."/>
            <person name="Felde R.L."/>
            <person name="Korf I.F."/>
            <person name="Cutter A.D."/>
            <person name="Schartner C.M."/>
            <person name="Ralston E.J."/>
            <person name="Meyer B.J."/>
            <person name="Haag E.S."/>
        </authorList>
    </citation>
    <scope>NUCLEOTIDE SEQUENCE [LARGE SCALE GENOMIC DNA]</scope>
    <source>
        <strain evidence="14">JU1422</strain>
    </source>
</reference>
<dbReference type="InterPro" id="IPR047087">
    <property type="entry name" value="KU70_core_dom"/>
</dbReference>
<dbReference type="InterPro" id="IPR005161">
    <property type="entry name" value="Ku_N"/>
</dbReference>
<dbReference type="SUPFAM" id="SSF50494">
    <property type="entry name" value="Trypsin-like serine proteases"/>
    <property type="match status" value="1"/>
</dbReference>
<dbReference type="Gene3D" id="1.10.1600.10">
    <property type="match status" value="1"/>
</dbReference>
<accession>A0A2G5UTF8</accession>
<evidence type="ECO:0000313" key="14">
    <source>
        <dbReference type="Proteomes" id="UP000230233"/>
    </source>
</evidence>
<dbReference type="PANTHER" id="PTHR12604:SF2">
    <property type="entry name" value="X-RAY REPAIR CROSS-COMPLEMENTING PROTEIN 6"/>
    <property type="match status" value="1"/>
</dbReference>
<dbReference type="GO" id="GO:0005524">
    <property type="term" value="F:ATP binding"/>
    <property type="evidence" value="ECO:0007669"/>
    <property type="project" value="UniProtKB-KW"/>
</dbReference>
<dbReference type="GO" id="GO:0003678">
    <property type="term" value="F:DNA helicase activity"/>
    <property type="evidence" value="ECO:0007669"/>
    <property type="project" value="InterPro"/>
</dbReference>
<dbReference type="Gene3D" id="3.40.50.410">
    <property type="entry name" value="von Willebrand factor, type A domain"/>
    <property type="match status" value="1"/>
</dbReference>
<comment type="subcellular location">
    <subcellularLocation>
        <location evidence="1">Nucleus</location>
    </subcellularLocation>
</comment>
<evidence type="ECO:0000256" key="9">
    <source>
        <dbReference type="ARBA" id="ARBA00023172"/>
    </source>
</evidence>
<dbReference type="SMART" id="SM00559">
    <property type="entry name" value="Ku78"/>
    <property type="match status" value="1"/>
</dbReference>